<feature type="domain" description="N-acetyltransferase" evidence="3">
    <location>
        <begin position="1"/>
        <end position="141"/>
    </location>
</feature>
<dbReference type="InterPro" id="IPR000182">
    <property type="entry name" value="GNAT_dom"/>
</dbReference>
<comment type="caution">
    <text evidence="4">The sequence shown here is derived from an EMBL/GenBank/DDBJ whole genome shotgun (WGS) entry which is preliminary data.</text>
</comment>
<dbReference type="SUPFAM" id="SSF55729">
    <property type="entry name" value="Acyl-CoA N-acyltransferases (Nat)"/>
    <property type="match status" value="1"/>
</dbReference>
<dbReference type="OrthoDB" id="9789605at2"/>
<dbReference type="PANTHER" id="PTHR43800">
    <property type="entry name" value="PEPTIDYL-LYSINE N-ACETYLTRANSFERASE YJAB"/>
    <property type="match status" value="1"/>
</dbReference>
<gene>
    <name evidence="4" type="ORF">FC24_GL000098</name>
</gene>
<dbReference type="STRING" id="1423796.FC24_GL000098"/>
<dbReference type="EMBL" id="AYYI01000010">
    <property type="protein sequence ID" value="KRM99553.1"/>
    <property type="molecule type" value="Genomic_DNA"/>
</dbReference>
<evidence type="ECO:0000256" key="2">
    <source>
        <dbReference type="ARBA" id="ARBA00023315"/>
    </source>
</evidence>
<name>A0A0R2D6M3_9LACO</name>
<protein>
    <recommendedName>
        <fullName evidence="3">N-acetyltransferase domain-containing protein</fullName>
    </recommendedName>
</protein>
<dbReference type="RefSeq" id="WP_057873198.1">
    <property type="nucleotide sequence ID" value="NZ_AYYI01000010.1"/>
</dbReference>
<keyword evidence="2" id="KW-0012">Acyltransferase</keyword>
<sequence>MIRKMIPADLKAVLQIWLTANLEAHAFIPAAYWRQNQAVVQKALMQADVYVYHERGVILGFIGLKDQFIAGLFVAKDARGQGIGSQLLAAVKAKHWRLTLMVYQQNHQACHFYQQAGFQVVKVQQDSATQATEFLMRWQAAAAN</sequence>
<evidence type="ECO:0000259" key="3">
    <source>
        <dbReference type="PROSITE" id="PS51186"/>
    </source>
</evidence>
<evidence type="ECO:0000256" key="1">
    <source>
        <dbReference type="ARBA" id="ARBA00022679"/>
    </source>
</evidence>
<dbReference type="PATRIC" id="fig|1423796.3.peg.99"/>
<dbReference type="Gene3D" id="3.40.630.30">
    <property type="match status" value="1"/>
</dbReference>
<dbReference type="NCBIfam" id="NF007853">
    <property type="entry name" value="PRK10562.1"/>
    <property type="match status" value="1"/>
</dbReference>
<keyword evidence="1" id="KW-0808">Transferase</keyword>
<dbReference type="InterPro" id="IPR016181">
    <property type="entry name" value="Acyl_CoA_acyltransferase"/>
</dbReference>
<dbReference type="CDD" id="cd04301">
    <property type="entry name" value="NAT_SF"/>
    <property type="match status" value="1"/>
</dbReference>
<dbReference type="PANTHER" id="PTHR43800:SF1">
    <property type="entry name" value="PEPTIDYL-LYSINE N-ACETYLTRANSFERASE YJAB"/>
    <property type="match status" value="1"/>
</dbReference>
<dbReference type="AlphaFoldDB" id="A0A0R2D6M3"/>
<dbReference type="GO" id="GO:0016747">
    <property type="term" value="F:acyltransferase activity, transferring groups other than amino-acyl groups"/>
    <property type="evidence" value="ECO:0007669"/>
    <property type="project" value="InterPro"/>
</dbReference>
<dbReference type="PROSITE" id="PS51186">
    <property type="entry name" value="GNAT"/>
    <property type="match status" value="1"/>
</dbReference>
<dbReference type="Pfam" id="PF13508">
    <property type="entry name" value="Acetyltransf_7"/>
    <property type="match status" value="1"/>
</dbReference>
<evidence type="ECO:0000313" key="4">
    <source>
        <dbReference type="EMBL" id="KRM99553.1"/>
    </source>
</evidence>
<dbReference type="Proteomes" id="UP000051638">
    <property type="component" value="Unassembled WGS sequence"/>
</dbReference>
<accession>A0A0R2D6M3</accession>
<organism evidence="4 5">
    <name type="scientific">Loigolactobacillus rennini DSM 20253</name>
    <dbReference type="NCBI Taxonomy" id="1423796"/>
    <lineage>
        <taxon>Bacteria</taxon>
        <taxon>Bacillati</taxon>
        <taxon>Bacillota</taxon>
        <taxon>Bacilli</taxon>
        <taxon>Lactobacillales</taxon>
        <taxon>Lactobacillaceae</taxon>
        <taxon>Loigolactobacillus</taxon>
    </lineage>
</organism>
<keyword evidence="5" id="KW-1185">Reference proteome</keyword>
<evidence type="ECO:0000313" key="5">
    <source>
        <dbReference type="Proteomes" id="UP000051638"/>
    </source>
</evidence>
<reference evidence="4 5" key="1">
    <citation type="journal article" date="2015" name="Genome Announc.">
        <title>Expanding the biotechnology potential of lactobacilli through comparative genomics of 213 strains and associated genera.</title>
        <authorList>
            <person name="Sun Z."/>
            <person name="Harris H.M."/>
            <person name="McCann A."/>
            <person name="Guo C."/>
            <person name="Argimon S."/>
            <person name="Zhang W."/>
            <person name="Yang X."/>
            <person name="Jeffery I.B."/>
            <person name="Cooney J.C."/>
            <person name="Kagawa T.F."/>
            <person name="Liu W."/>
            <person name="Song Y."/>
            <person name="Salvetti E."/>
            <person name="Wrobel A."/>
            <person name="Rasinkangas P."/>
            <person name="Parkhill J."/>
            <person name="Rea M.C."/>
            <person name="O'Sullivan O."/>
            <person name="Ritari J."/>
            <person name="Douillard F.P."/>
            <person name="Paul Ross R."/>
            <person name="Yang R."/>
            <person name="Briner A.E."/>
            <person name="Felis G.E."/>
            <person name="de Vos W.M."/>
            <person name="Barrangou R."/>
            <person name="Klaenhammer T.R."/>
            <person name="Caufield P.W."/>
            <person name="Cui Y."/>
            <person name="Zhang H."/>
            <person name="O'Toole P.W."/>
        </authorList>
    </citation>
    <scope>NUCLEOTIDE SEQUENCE [LARGE SCALE GENOMIC DNA]</scope>
    <source>
        <strain evidence="4 5">DSM 20253</strain>
    </source>
</reference>
<proteinExistence type="predicted"/>